<evidence type="ECO:0000313" key="2">
    <source>
        <dbReference type="Proteomes" id="UP000245865"/>
    </source>
</evidence>
<accession>A0A316J6B0</accession>
<dbReference type="EMBL" id="QGDB01000004">
    <property type="protein sequence ID" value="PWL17397.1"/>
    <property type="molecule type" value="Genomic_DNA"/>
</dbReference>
<proteinExistence type="predicted"/>
<dbReference type="AlphaFoldDB" id="A0A316J6B0"/>
<dbReference type="Proteomes" id="UP000245865">
    <property type="component" value="Unassembled WGS sequence"/>
</dbReference>
<keyword evidence="2" id="KW-1185">Reference proteome</keyword>
<protein>
    <submittedName>
        <fullName evidence="1">Uncharacterized protein</fullName>
    </submittedName>
</protein>
<dbReference type="OrthoDB" id="7366738at2"/>
<comment type="caution">
    <text evidence="1">The sequence shown here is derived from an EMBL/GenBank/DDBJ whole genome shotgun (WGS) entry which is preliminary data.</text>
</comment>
<gene>
    <name evidence="1" type="ORF">DKP76_11505</name>
</gene>
<dbReference type="Pfam" id="PF24175">
    <property type="entry name" value="SU10_adaptor"/>
    <property type="match status" value="1"/>
</dbReference>
<evidence type="ECO:0000313" key="1">
    <source>
        <dbReference type="EMBL" id="PWL17397.1"/>
    </source>
</evidence>
<reference evidence="1 2" key="1">
    <citation type="submission" date="2018-05" db="EMBL/GenBank/DDBJ databases">
        <title>Comparative genomic sequence analysis between strain HN4 and CCM 8460T (Falsochrobactrum ovis) will provide more evidence to prove that HN4 is a new species of Falsochrobactrum.</title>
        <authorList>
            <person name="Lyu W."/>
            <person name="Sun L."/>
            <person name="Yao L."/>
        </authorList>
    </citation>
    <scope>NUCLEOTIDE SEQUENCE [LARGE SCALE GENOMIC DNA]</scope>
    <source>
        <strain evidence="1 2">HN4</strain>
    </source>
</reference>
<dbReference type="RefSeq" id="WP_109706792.1">
    <property type="nucleotide sequence ID" value="NZ_QGDB01000004.1"/>
</dbReference>
<name>A0A316J6B0_9HYPH</name>
<dbReference type="InterPro" id="IPR056209">
    <property type="entry name" value="SU10_adaptor"/>
</dbReference>
<organism evidence="1 2">
    <name type="scientific">Falsochrobactrum shanghaiense</name>
    <dbReference type="NCBI Taxonomy" id="2201899"/>
    <lineage>
        <taxon>Bacteria</taxon>
        <taxon>Pseudomonadati</taxon>
        <taxon>Pseudomonadota</taxon>
        <taxon>Alphaproteobacteria</taxon>
        <taxon>Hyphomicrobiales</taxon>
        <taxon>Brucellaceae</taxon>
        <taxon>Falsochrobactrum</taxon>
    </lineage>
</organism>
<sequence length="202" mass="22094">MALSSYGDLIASIQSWMLDRVDLASMCGDFIALAEGDMNKHLRTRDQLTTVTLTLDANGQADLPSDYLAVRQAVSSANPRCELELIVPPYETQFSASAGVAQHFTIDGNKITVWPRSTGEVRFSYFAKIPALTESNPTNWLLSSYPNIYLYGSCMHAGIFISDAERTVGMTSMFTSQIEALKDASEVSMYRGAAMRISGPTP</sequence>